<evidence type="ECO:0000313" key="2">
    <source>
        <dbReference type="EMBL" id="AOW21455.1"/>
    </source>
</evidence>
<evidence type="ECO:0008006" key="4">
    <source>
        <dbReference type="Google" id="ProtNLM"/>
    </source>
</evidence>
<keyword evidence="1" id="KW-1133">Transmembrane helix</keyword>
<feature type="transmembrane region" description="Helical" evidence="1">
    <location>
        <begin position="80"/>
        <end position="99"/>
    </location>
</feature>
<proteinExistence type="predicted"/>
<reference evidence="2 3" key="1">
    <citation type="submission" date="2016-10" db="EMBL/GenBank/DDBJ databases">
        <title>Lutibacter sp. LPB0138, isolated from marine gastropod.</title>
        <authorList>
            <person name="Kim E."/>
            <person name="Yi H."/>
        </authorList>
    </citation>
    <scope>NUCLEOTIDE SEQUENCE [LARGE SCALE GENOMIC DNA]</scope>
    <source>
        <strain evidence="2 3">LPB0138</strain>
    </source>
</reference>
<protein>
    <recommendedName>
        <fullName evidence="4">PAP2 family protein</fullName>
    </recommendedName>
</protein>
<evidence type="ECO:0000256" key="1">
    <source>
        <dbReference type="SAM" id="Phobius"/>
    </source>
</evidence>
<dbReference type="AlphaFoldDB" id="A0A1D8PA62"/>
<feature type="transmembrane region" description="Helical" evidence="1">
    <location>
        <begin position="39"/>
        <end position="59"/>
    </location>
</feature>
<keyword evidence="3" id="KW-1185">Reference proteome</keyword>
<dbReference type="STRING" id="1850246.LPB138_12540"/>
<dbReference type="EMBL" id="CP017478">
    <property type="protein sequence ID" value="AOW21455.1"/>
    <property type="molecule type" value="Genomic_DNA"/>
</dbReference>
<dbReference type="RefSeq" id="WP_070237615.1">
    <property type="nucleotide sequence ID" value="NZ_CP017478.1"/>
</dbReference>
<feature type="transmembrane region" description="Helical" evidence="1">
    <location>
        <begin position="129"/>
        <end position="146"/>
    </location>
</feature>
<dbReference type="OrthoDB" id="9786064at2"/>
<accession>A0A1D8PA62</accession>
<keyword evidence="1" id="KW-0472">Membrane</keyword>
<dbReference type="KEGG" id="lul:LPB138_12540"/>
<name>A0A1D8PA62_9FLAO</name>
<organism evidence="2 3">
    <name type="scientific">Urechidicola croceus</name>
    <dbReference type="NCBI Taxonomy" id="1850246"/>
    <lineage>
        <taxon>Bacteria</taxon>
        <taxon>Pseudomonadati</taxon>
        <taxon>Bacteroidota</taxon>
        <taxon>Flavobacteriia</taxon>
        <taxon>Flavobacteriales</taxon>
        <taxon>Flavobacteriaceae</taxon>
        <taxon>Urechidicola</taxon>
    </lineage>
</organism>
<keyword evidence="1" id="KW-0812">Transmembrane</keyword>
<sequence>MKFNKFISFIIHPIIFPIVGTLLYFILLPRHVDKQVERLIILTVFVGTYILPLLFMSILKKMNIIDSFQLFTIKERKYPLLFFVALSYILGIMFFRALVVKELSLFFFGMTLAIFSAYLLLYINFKTSLHTLAIGGLIGFIGILSYTYQLNLILILVTFFILAGIIGTSRLKLNAHLGKEIYIGFLIGLSTQIIAFLIYNR</sequence>
<feature type="transmembrane region" description="Helical" evidence="1">
    <location>
        <begin position="7"/>
        <end position="27"/>
    </location>
</feature>
<feature type="transmembrane region" description="Helical" evidence="1">
    <location>
        <begin position="181"/>
        <end position="199"/>
    </location>
</feature>
<feature type="transmembrane region" description="Helical" evidence="1">
    <location>
        <begin position="105"/>
        <end position="122"/>
    </location>
</feature>
<evidence type="ECO:0000313" key="3">
    <source>
        <dbReference type="Proteomes" id="UP000176050"/>
    </source>
</evidence>
<dbReference type="Proteomes" id="UP000176050">
    <property type="component" value="Chromosome"/>
</dbReference>
<gene>
    <name evidence="2" type="ORF">LPB138_12540</name>
</gene>